<name>A0A1I8H2Z2_9PLAT</name>
<feature type="transmembrane region" description="Helical" evidence="6">
    <location>
        <begin position="221"/>
        <end position="237"/>
    </location>
</feature>
<feature type="transmembrane region" description="Helical" evidence="6">
    <location>
        <begin position="244"/>
        <end position="260"/>
    </location>
</feature>
<dbReference type="CDD" id="cd01116">
    <property type="entry name" value="P_permease"/>
    <property type="match status" value="1"/>
</dbReference>
<dbReference type="PANTHER" id="PTHR43568:SF1">
    <property type="entry name" value="P PROTEIN"/>
    <property type="match status" value="1"/>
</dbReference>
<evidence type="ECO:0000256" key="5">
    <source>
        <dbReference type="ARBA" id="ARBA00023136"/>
    </source>
</evidence>
<feature type="transmembrane region" description="Helical" evidence="6">
    <location>
        <begin position="573"/>
        <end position="595"/>
    </location>
</feature>
<organism evidence="8 9">
    <name type="scientific">Macrostomum lignano</name>
    <dbReference type="NCBI Taxonomy" id="282301"/>
    <lineage>
        <taxon>Eukaryota</taxon>
        <taxon>Metazoa</taxon>
        <taxon>Spiralia</taxon>
        <taxon>Lophotrochozoa</taxon>
        <taxon>Platyhelminthes</taxon>
        <taxon>Rhabditophora</taxon>
        <taxon>Macrostomorpha</taxon>
        <taxon>Macrostomida</taxon>
        <taxon>Macrostomidae</taxon>
        <taxon>Macrostomum</taxon>
    </lineage>
</organism>
<keyword evidence="3 6" id="KW-0812">Transmembrane</keyword>
<evidence type="ECO:0000259" key="7">
    <source>
        <dbReference type="Pfam" id="PF03600"/>
    </source>
</evidence>
<feature type="transmembrane region" description="Helical" evidence="6">
    <location>
        <begin position="313"/>
        <end position="330"/>
    </location>
</feature>
<evidence type="ECO:0000313" key="8">
    <source>
        <dbReference type="Proteomes" id="UP000095280"/>
    </source>
</evidence>
<dbReference type="InterPro" id="IPR004680">
    <property type="entry name" value="Cit_transptr-like_dom"/>
</dbReference>
<evidence type="ECO:0000313" key="9">
    <source>
        <dbReference type="WBParaSite" id="maker-uti_cns_0004197-snap-gene-0.13-mRNA-1"/>
    </source>
</evidence>
<feature type="transmembrane region" description="Helical" evidence="6">
    <location>
        <begin position="65"/>
        <end position="85"/>
    </location>
</feature>
<evidence type="ECO:0000256" key="6">
    <source>
        <dbReference type="SAM" id="Phobius"/>
    </source>
</evidence>
<protein>
    <submittedName>
        <fullName evidence="9">CitMHS domain-containing protein</fullName>
    </submittedName>
</protein>
<dbReference type="GO" id="GO:0016020">
    <property type="term" value="C:membrane"/>
    <property type="evidence" value="ECO:0007669"/>
    <property type="project" value="UniProtKB-SubCell"/>
</dbReference>
<dbReference type="InterPro" id="IPR051475">
    <property type="entry name" value="Diverse_Ion_Transporter"/>
</dbReference>
<keyword evidence="5 6" id="KW-0472">Membrane</keyword>
<reference evidence="9" key="1">
    <citation type="submission" date="2016-11" db="UniProtKB">
        <authorList>
            <consortium name="WormBaseParasite"/>
        </authorList>
    </citation>
    <scope>IDENTIFICATION</scope>
</reference>
<dbReference type="GO" id="GO:0055085">
    <property type="term" value="P:transmembrane transport"/>
    <property type="evidence" value="ECO:0007669"/>
    <property type="project" value="InterPro"/>
</dbReference>
<feature type="domain" description="Citrate transporter-like" evidence="7">
    <location>
        <begin position="233"/>
        <end position="662"/>
    </location>
</feature>
<dbReference type="PANTHER" id="PTHR43568">
    <property type="entry name" value="P PROTEIN"/>
    <property type="match status" value="1"/>
</dbReference>
<feature type="transmembrane region" description="Helical" evidence="6">
    <location>
        <begin position="280"/>
        <end position="301"/>
    </location>
</feature>
<dbReference type="WBParaSite" id="maker-uti_cns_0004197-snap-gene-0.13-mRNA-1">
    <property type="protein sequence ID" value="maker-uti_cns_0004197-snap-gene-0.13-mRNA-1"/>
    <property type="gene ID" value="maker-uti_cns_0004197-snap-gene-0.13"/>
</dbReference>
<dbReference type="AlphaFoldDB" id="A0A1I8H2Z2"/>
<sequence>MPSKLYSYKSPEREPLLLKRHHQPAVTNQPKPLSALRIDNSKLPKDNYSSTDFLDLKRIRRTGIYYAKTGSVFLLAIICCTIIAATPEKTPLVHLYTVSSVRAPTINVTPSIEAYSVLLVRIKGALLYSSGRDSANLTVTVDRQLPDDVNSVETRNWTVPIQPTFVNDMSKEIVREMYFPIGQKAHRDRDRLSIRLSTEHPHSLPIVLAYETLADAIHNEVLYAGIVLAFVYGLITLELAHRALAAMLGSLMSVAALSLVNRRPSLAEVIAWLDFETLSLLFGMMVMVGIFSESGFFDWLAVAAYRLARGRKAALTALLCLFAGGASAFLDNVSTILLMTPVTIRLCELLRLDPRQLLIAQLFKAVGLNRTGCEVFIVIQFASGVTFAGFTLHMTLGALPAALAAYVLFQTVYWRDNVKSESSTENGDSAVADELRREAEVWRRTAYGFSVTTREQAAVKAMLQARICELEHRMVATTERPSTSGVSRDDSLRTFEQNLVELQQKYKIRDKELLVKCCLVLMGVVALFFVSSTVPSLHLDLGWIAVMGAIALLVLTDFADLDTLLHRIEWSTLVFFASLFAMMEALRRLGLIGWIGDQVHLVVISLPETARLPVAIIVVLWTSALASAFIDNIPFTTAMVPVVLQLSDILPLMPLVWSLAFGVCFGGNGTLIGASANVVAAGVAEQNGYPISFVHFVRVGFPVLLVTVTVAMLYLLICHAAFGWNYS</sequence>
<accession>A0A1I8H2Z2</accession>
<keyword evidence="8" id="KW-1185">Reference proteome</keyword>
<evidence type="ECO:0000256" key="1">
    <source>
        <dbReference type="ARBA" id="ARBA00004141"/>
    </source>
</evidence>
<feature type="transmembrane region" description="Helical" evidence="6">
    <location>
        <begin position="615"/>
        <end position="644"/>
    </location>
</feature>
<evidence type="ECO:0000256" key="2">
    <source>
        <dbReference type="ARBA" id="ARBA00022448"/>
    </source>
</evidence>
<keyword evidence="4 6" id="KW-1133">Transmembrane helix</keyword>
<dbReference type="Pfam" id="PF03600">
    <property type="entry name" value="CitMHS"/>
    <property type="match status" value="1"/>
</dbReference>
<feature type="transmembrane region" description="Helical" evidence="6">
    <location>
        <begin position="699"/>
        <end position="722"/>
    </location>
</feature>
<feature type="transmembrane region" description="Helical" evidence="6">
    <location>
        <begin position="513"/>
        <end position="535"/>
    </location>
</feature>
<keyword evidence="2" id="KW-0813">Transport</keyword>
<evidence type="ECO:0000256" key="3">
    <source>
        <dbReference type="ARBA" id="ARBA00022692"/>
    </source>
</evidence>
<feature type="transmembrane region" description="Helical" evidence="6">
    <location>
        <begin position="541"/>
        <end position="561"/>
    </location>
</feature>
<feature type="transmembrane region" description="Helical" evidence="6">
    <location>
        <begin position="390"/>
        <end position="409"/>
    </location>
</feature>
<dbReference type="Proteomes" id="UP000095280">
    <property type="component" value="Unplaced"/>
</dbReference>
<evidence type="ECO:0000256" key="4">
    <source>
        <dbReference type="ARBA" id="ARBA00022989"/>
    </source>
</evidence>
<feature type="transmembrane region" description="Helical" evidence="6">
    <location>
        <begin position="656"/>
        <end position="679"/>
    </location>
</feature>
<proteinExistence type="predicted"/>
<comment type="subcellular location">
    <subcellularLocation>
        <location evidence="1">Membrane</location>
        <topology evidence="1">Multi-pass membrane protein</topology>
    </subcellularLocation>
</comment>